<dbReference type="AlphaFoldDB" id="A0A6G4WLB3"/>
<dbReference type="GO" id="GO:0016491">
    <property type="term" value="F:oxidoreductase activity"/>
    <property type="evidence" value="ECO:0007669"/>
    <property type="project" value="UniProtKB-KW"/>
</dbReference>
<dbReference type="InterPro" id="IPR002347">
    <property type="entry name" value="SDR_fam"/>
</dbReference>
<reference evidence="3 4" key="1">
    <citation type="submission" date="2020-02" db="EMBL/GenBank/DDBJ databases">
        <title>Genome sequence of strain CCNWXJ40-4.</title>
        <authorList>
            <person name="Gao J."/>
            <person name="Sun J."/>
        </authorList>
    </citation>
    <scope>NUCLEOTIDE SEQUENCE [LARGE SCALE GENOMIC DNA]</scope>
    <source>
        <strain evidence="3 4">CCNWXJ 40-4</strain>
    </source>
</reference>
<dbReference type="InterPro" id="IPR020904">
    <property type="entry name" value="Sc_DH/Rdtase_CS"/>
</dbReference>
<organism evidence="3 4">
    <name type="scientific">Allomesorhizobium camelthorni</name>
    <dbReference type="NCBI Taxonomy" id="475069"/>
    <lineage>
        <taxon>Bacteria</taxon>
        <taxon>Pseudomonadati</taxon>
        <taxon>Pseudomonadota</taxon>
        <taxon>Alphaproteobacteria</taxon>
        <taxon>Hyphomicrobiales</taxon>
        <taxon>Phyllobacteriaceae</taxon>
        <taxon>Allomesorhizobium</taxon>
    </lineage>
</organism>
<evidence type="ECO:0000313" key="4">
    <source>
        <dbReference type="Proteomes" id="UP001642900"/>
    </source>
</evidence>
<dbReference type="PANTHER" id="PTHR24321:SF8">
    <property type="entry name" value="ESTRADIOL 17-BETA-DEHYDROGENASE 8-RELATED"/>
    <property type="match status" value="1"/>
</dbReference>
<dbReference type="Gene3D" id="3.40.50.720">
    <property type="entry name" value="NAD(P)-binding Rossmann-like Domain"/>
    <property type="match status" value="1"/>
</dbReference>
<protein>
    <submittedName>
        <fullName evidence="3">SDR family oxidoreductase</fullName>
    </submittedName>
</protein>
<dbReference type="EMBL" id="JAAKZF010000075">
    <property type="protein sequence ID" value="NGO55006.1"/>
    <property type="molecule type" value="Genomic_DNA"/>
</dbReference>
<dbReference type="PROSITE" id="PS00061">
    <property type="entry name" value="ADH_SHORT"/>
    <property type="match status" value="1"/>
</dbReference>
<gene>
    <name evidence="3" type="ORF">G6N73_28600</name>
</gene>
<dbReference type="RefSeq" id="WP_165033372.1">
    <property type="nucleotide sequence ID" value="NZ_JAAKZF010000075.1"/>
</dbReference>
<dbReference type="Pfam" id="PF13561">
    <property type="entry name" value="adh_short_C2"/>
    <property type="match status" value="1"/>
</dbReference>
<accession>A0A6G4WLB3</accession>
<sequence>MTARLEGKTALVTGAATGMGRATTELFARHGARPVLFGLGGEALDDAAAASGGVAVHGDVTKPDDIAAAIAACGGRIDIVVNAAGLITIDEPATVSDEAWSKTFAVNVTGAMMVCRAALPLLRRQGGSIVNIASVAAFNASASNASYAASKAALVSYTRTLAYAHGPEGVRANAVAPGWVRTPMSEHEMEIAALQNGSSTEAEFEALTQRIALRRIAAPSEIASCCLFLASDDASFVTGAVLIADGGGRAPPQNRAT</sequence>
<dbReference type="CDD" id="cd05233">
    <property type="entry name" value="SDR_c"/>
    <property type="match status" value="1"/>
</dbReference>
<dbReference type="PRINTS" id="PR00081">
    <property type="entry name" value="GDHRDH"/>
</dbReference>
<dbReference type="SUPFAM" id="SSF51735">
    <property type="entry name" value="NAD(P)-binding Rossmann-fold domains"/>
    <property type="match status" value="1"/>
</dbReference>
<keyword evidence="2" id="KW-0560">Oxidoreductase</keyword>
<evidence type="ECO:0000313" key="3">
    <source>
        <dbReference type="EMBL" id="NGO55006.1"/>
    </source>
</evidence>
<dbReference type="FunFam" id="3.40.50.720:FF:000084">
    <property type="entry name" value="Short-chain dehydrogenase reductase"/>
    <property type="match status" value="1"/>
</dbReference>
<proteinExistence type="inferred from homology"/>
<dbReference type="PRINTS" id="PR00080">
    <property type="entry name" value="SDRFAMILY"/>
</dbReference>
<evidence type="ECO:0000256" key="1">
    <source>
        <dbReference type="ARBA" id="ARBA00006484"/>
    </source>
</evidence>
<comment type="caution">
    <text evidence="3">The sequence shown here is derived from an EMBL/GenBank/DDBJ whole genome shotgun (WGS) entry which is preliminary data.</text>
</comment>
<keyword evidence="4" id="KW-1185">Reference proteome</keyword>
<dbReference type="InterPro" id="IPR036291">
    <property type="entry name" value="NAD(P)-bd_dom_sf"/>
</dbReference>
<name>A0A6G4WLB3_9HYPH</name>
<comment type="similarity">
    <text evidence="1">Belongs to the short-chain dehydrogenases/reductases (SDR) family.</text>
</comment>
<evidence type="ECO:0000256" key="2">
    <source>
        <dbReference type="ARBA" id="ARBA00023002"/>
    </source>
</evidence>
<dbReference type="Proteomes" id="UP001642900">
    <property type="component" value="Unassembled WGS sequence"/>
</dbReference>
<dbReference type="PANTHER" id="PTHR24321">
    <property type="entry name" value="DEHYDROGENASES, SHORT CHAIN"/>
    <property type="match status" value="1"/>
</dbReference>